<dbReference type="Gene3D" id="2.150.10.10">
    <property type="entry name" value="Serralysin-like metalloprotease, C-terminal"/>
    <property type="match status" value="2"/>
</dbReference>
<dbReference type="EMBL" id="AGCA01000439">
    <property type="protein sequence ID" value="EGY28208.1"/>
    <property type="molecule type" value="Genomic_DNA"/>
</dbReference>
<proteinExistence type="predicted"/>
<dbReference type="AlphaFoldDB" id="G2H1C6"/>
<dbReference type="PANTHER" id="PTHR46580:SF4">
    <property type="entry name" value="ATP_GTP-BINDING PROTEIN"/>
    <property type="match status" value="1"/>
</dbReference>
<keyword evidence="1" id="KW-0732">Signal</keyword>
<dbReference type="InterPro" id="IPR028994">
    <property type="entry name" value="Integrin_alpha_N"/>
</dbReference>
<dbReference type="InterPro" id="IPR011049">
    <property type="entry name" value="Serralysin-like_metalloprot_C"/>
</dbReference>
<dbReference type="SUPFAM" id="SSF51120">
    <property type="entry name" value="beta-Roll"/>
    <property type="match status" value="3"/>
</dbReference>
<evidence type="ECO:0000313" key="3">
    <source>
        <dbReference type="Proteomes" id="UP000004116"/>
    </source>
</evidence>
<name>G2H1C6_9ENTR</name>
<dbReference type="RefSeq" id="WP_006707507.1">
    <property type="nucleotide sequence ID" value="NZ_AGCA01000439.1"/>
</dbReference>
<dbReference type="PANTHER" id="PTHR46580">
    <property type="entry name" value="SENSOR KINASE-RELATED"/>
    <property type="match status" value="1"/>
</dbReference>
<reference evidence="2 3" key="1">
    <citation type="journal article" date="2012" name="Genome Res.">
        <title>Genomic basis of endosymbiont-conferred protection against an insect parasitoid.</title>
        <authorList>
            <person name="Hansen A.K."/>
            <person name="Vorburger C."/>
            <person name="Moran N.A."/>
        </authorList>
    </citation>
    <scope>NUCLEOTIDE SEQUENCE [LARGE SCALE GENOMIC DNA]</scope>
    <source>
        <strain evidence="3">R5.15</strain>
    </source>
</reference>
<dbReference type="Proteomes" id="UP000004116">
    <property type="component" value="Unassembled WGS sequence"/>
</dbReference>
<dbReference type="Pfam" id="PF13517">
    <property type="entry name" value="FG-GAP_3"/>
    <property type="match status" value="1"/>
</dbReference>
<comment type="caution">
    <text evidence="2">The sequence shown here is derived from an EMBL/GenBank/DDBJ whole genome shotgun (WGS) entry which is preliminary data.</text>
</comment>
<organism evidence="2 3">
    <name type="scientific">Candidatus Regiella insecticola 5.15</name>
    <dbReference type="NCBI Taxonomy" id="1005043"/>
    <lineage>
        <taxon>Bacteria</taxon>
        <taxon>Pseudomonadati</taxon>
        <taxon>Pseudomonadota</taxon>
        <taxon>Gammaproteobacteria</taxon>
        <taxon>Enterobacterales</taxon>
        <taxon>Enterobacteriaceae</taxon>
        <taxon>aphid secondary symbionts</taxon>
        <taxon>Candidatus Regiella</taxon>
    </lineage>
</organism>
<gene>
    <name evidence="2" type="ORF">Rin_00018680</name>
</gene>
<evidence type="ECO:0000256" key="1">
    <source>
        <dbReference type="ARBA" id="ARBA00022729"/>
    </source>
</evidence>
<sequence>MGAALLLAGGIYSAVREVEEIEKVVNLTGWEKFHSGLLAFTGQSQKPSIANQMAYHSSEVAANKALAAQREQEATRRLQANGQIGALYLSLGEPHLLERHYKKITGTLGGVRRLIQDEVLPSEADGVITRFRAVSVPVMTGHHSMTMERYRDVHAEPSEYIYYEAKRKSSHDSVRYSHLSSQVLKKSFIGALHQVGSFADPADSKALTATLNPLQNDHKAVMGDFNGDGQTDIGYFSAQGFYLLRADGQGGYAPRQLVTGIKPIIWSTRRTLVGDIRGYGLDDMVVIGDDNHRIRILLAQADGTFIDSEQTGLPLSRLDDAVPVLVDINRDGRADLVSFTRSKSAPDFQGFNDQPGEINISYGTAAGRFETIPTLSISALYEPQDRSTLPALAKYTHRLAGDINGYGDIVSVTASGAVYTLLGGEQTPLRALSVQQHEGIKNLGQSLNTAQIQLTDINGDGRADLLVIGDQGDYTIAYGQSDGSFGAETRDKWREENGEIFPYRQNKLAHRRDHQILGIDRDPTNTPRLLSLNALGTVNAHPITSFPITESIAWFSLGGGNDSAEGERDRLNFFEVGEDRKLFAGGRKGDSFLLMGKAAPVIPSRLTGGPASSAAKDHKDRVIAAVALPNEGYRLDLLKGEARYKNSKALIAHLSGIEHAYGHRETDDELIGNDEDNILNGQGGHDILEGNGGNDTLILSAGTASGGIGIDTYRVLQHQPCSGVALNTGVVITETEGEQSNVLLDYDVANLTQLSLQANSVEISLCDDQQKHSVLSLENMYRLSADGKQKNLQHHYRIYTRDGVLISGWPETLYQDAAGNWPPLRLRAQYVSEMDQTRRSALKGVPSADIEVHSCRGNGQGQIIVKAKGQVIGQTTTLPSFLSLALVGTKWSNEIIGDEQDNLLSTSLLPGDEENNRLWHRTGQDTLRGNGGSDSYYIGRGARNICINNQDVSSVKGGKIAIDNVIVPWLINEIALSDDGDDIILTHRTARDSNPTVRISKFKQSEQYRHLWIQANNGDMVELCIDVNRNVSLGRQIVTTEGNDHIVVRHETMLIGNKLALGAGRDVFLDTSDVGYQISGGKDDDNLQGGRGDDRYQYALGDGHDILCDRGGQDRLEFSSINKEQLWLQKSGEDLKVLIQGTPEAGSVIIKNYYTDTASKIETLSVSGYQLVGSNIDALAQAMTGFPSPESSSALPIERFTPQLSSLWLAMPA</sequence>
<dbReference type="OrthoDB" id="8481600at2"/>
<protein>
    <submittedName>
        <fullName evidence="2">FG-GAP repeat protein</fullName>
    </submittedName>
</protein>
<accession>G2H1C6</accession>
<keyword evidence="3" id="KW-1185">Reference proteome</keyword>
<dbReference type="PATRIC" id="fig|1005043.3.peg.1728"/>
<dbReference type="SUPFAM" id="SSF69318">
    <property type="entry name" value="Integrin alpha N-terminal domain"/>
    <property type="match status" value="1"/>
</dbReference>
<evidence type="ECO:0000313" key="2">
    <source>
        <dbReference type="EMBL" id="EGY28208.1"/>
    </source>
</evidence>
<dbReference type="InterPro" id="IPR013517">
    <property type="entry name" value="FG-GAP"/>
</dbReference>
<dbReference type="Gene3D" id="2.130.10.130">
    <property type="entry name" value="Integrin alpha, N-terminal"/>
    <property type="match status" value="1"/>
</dbReference>